<keyword evidence="3 6" id="KW-1133">Transmembrane helix</keyword>
<feature type="domain" description="STAS" evidence="7">
    <location>
        <begin position="546"/>
        <end position="672"/>
    </location>
</feature>
<dbReference type="GO" id="GO:0016020">
    <property type="term" value="C:membrane"/>
    <property type="evidence" value="ECO:0007669"/>
    <property type="project" value="UniProtKB-SubCell"/>
</dbReference>
<dbReference type="STRING" id="231916.A0A409YJF0"/>
<dbReference type="InParanoid" id="A0A409YJF0"/>
<feature type="transmembrane region" description="Helical" evidence="6">
    <location>
        <begin position="124"/>
        <end position="143"/>
    </location>
</feature>
<keyword evidence="4 6" id="KW-0472">Membrane</keyword>
<evidence type="ECO:0000259" key="7">
    <source>
        <dbReference type="PROSITE" id="PS50801"/>
    </source>
</evidence>
<sequence>MSRTPDHNPGLRPPFTSSAPSTSSIKGIDAIAPQVTQDMDERAALMDEERGGESYGATSSGKQGADVGRRQSTLVKRVKYYIPSTAWIPGYSFSLFTGDFLAGITVASMLIPQSVSYATSLAKLSPVTGLFSASIPGIIYALLGSSRQLNVAPEASLSLLLGQAISDIRHDYDDKRHGPLDTLGLRIATIITLQVGLISFLLGFFRLGFIDVVLSRALLRGFITAVAVVIMIEQFIPMFGLTQLQHILDPETTVDKIVFLCRYALTRMNPVTAIISFSALFALVALRSIRNKFKGVWWIYRVPEVLVVVVVSTFLSEKLRWDLDGVDILGEVDVHTGGSFIEFPLKHSNIKFLHRTTSTAVVIAVVGFLDSIVAAKQNAARFGYSISPNRELVALGAANLAGSFIPGTLPAYGSITRSRINGDIGGRTQMASLVCSGVVLLATFFLLPWLYYLPKCVLAAIIGLIVWSLLVETPHDVLYYWRMGAWVDLAIMALTFSLSIIWNIEVGVVVGLVVSLLLVVHRSSKTRMTILGRIPGTDRWKPIKENPEAQESVTGALIVRIRENLDFANTAQLKERLRRLELYGIDRLHPSEEPRRQEASVLVFHLADVDTCDASAAQIFLELLDEYKNRGVGLFMTHVRPELQKTFDKAGIVDLLSTDAFRENVADAIAIVEGARQRDPSFSQ</sequence>
<dbReference type="InterPro" id="IPR002645">
    <property type="entry name" value="STAS_dom"/>
</dbReference>
<feature type="transmembrane region" description="Helical" evidence="6">
    <location>
        <begin position="268"/>
        <end position="286"/>
    </location>
</feature>
<evidence type="ECO:0000256" key="1">
    <source>
        <dbReference type="ARBA" id="ARBA00004141"/>
    </source>
</evidence>
<gene>
    <name evidence="8" type="ORF">CVT26_004667</name>
</gene>
<dbReference type="PROSITE" id="PS50801">
    <property type="entry name" value="STAS"/>
    <property type="match status" value="1"/>
</dbReference>
<comment type="subcellular location">
    <subcellularLocation>
        <location evidence="1">Membrane</location>
        <topology evidence="1">Multi-pass membrane protein</topology>
    </subcellularLocation>
</comment>
<dbReference type="PANTHER" id="PTHR11814">
    <property type="entry name" value="SULFATE TRANSPORTER"/>
    <property type="match status" value="1"/>
</dbReference>
<feature type="transmembrane region" description="Helical" evidence="6">
    <location>
        <begin position="91"/>
        <end position="112"/>
    </location>
</feature>
<dbReference type="FunCoup" id="A0A409YJF0">
    <property type="interactions" value="5"/>
</dbReference>
<dbReference type="Pfam" id="PF01740">
    <property type="entry name" value="STAS"/>
    <property type="match status" value="1"/>
</dbReference>
<keyword evidence="9" id="KW-1185">Reference proteome</keyword>
<keyword evidence="2 6" id="KW-0812">Transmembrane</keyword>
<feature type="transmembrane region" description="Helical" evidence="6">
    <location>
        <begin position="352"/>
        <end position="372"/>
    </location>
</feature>
<dbReference type="InterPro" id="IPR011547">
    <property type="entry name" value="SLC26A/SulP_dom"/>
</dbReference>
<dbReference type="AlphaFoldDB" id="A0A409YJF0"/>
<name>A0A409YJF0_9AGAR</name>
<dbReference type="OrthoDB" id="427213at2759"/>
<dbReference type="InterPro" id="IPR036513">
    <property type="entry name" value="STAS_dom_sf"/>
</dbReference>
<feature type="transmembrane region" description="Helical" evidence="6">
    <location>
        <begin position="429"/>
        <end position="447"/>
    </location>
</feature>
<reference evidence="8 9" key="1">
    <citation type="journal article" date="2018" name="Evol. Lett.">
        <title>Horizontal gene cluster transfer increased hallucinogenic mushroom diversity.</title>
        <authorList>
            <person name="Reynolds H.T."/>
            <person name="Vijayakumar V."/>
            <person name="Gluck-Thaler E."/>
            <person name="Korotkin H.B."/>
            <person name="Matheny P.B."/>
            <person name="Slot J.C."/>
        </authorList>
    </citation>
    <scope>NUCLEOTIDE SEQUENCE [LARGE SCALE GENOMIC DNA]</scope>
    <source>
        <strain evidence="8 9">SRW20</strain>
    </source>
</reference>
<dbReference type="Pfam" id="PF00916">
    <property type="entry name" value="Sulfate_transp"/>
    <property type="match status" value="1"/>
</dbReference>
<dbReference type="Proteomes" id="UP000284706">
    <property type="component" value="Unassembled WGS sequence"/>
</dbReference>
<feature type="transmembrane region" description="Helical" evidence="6">
    <location>
        <begin position="217"/>
        <end position="236"/>
    </location>
</feature>
<evidence type="ECO:0000313" key="8">
    <source>
        <dbReference type="EMBL" id="PPR03118.1"/>
    </source>
</evidence>
<feature type="transmembrane region" description="Helical" evidence="6">
    <location>
        <begin position="490"/>
        <end position="520"/>
    </location>
</feature>
<feature type="transmembrane region" description="Helical" evidence="6">
    <location>
        <begin position="452"/>
        <end position="470"/>
    </location>
</feature>
<feature type="transmembrane region" description="Helical" evidence="6">
    <location>
        <begin position="392"/>
        <end position="409"/>
    </location>
</feature>
<feature type="region of interest" description="Disordered" evidence="5">
    <location>
        <begin position="47"/>
        <end position="68"/>
    </location>
</feature>
<dbReference type="EMBL" id="NHYE01000774">
    <property type="protein sequence ID" value="PPR03118.1"/>
    <property type="molecule type" value="Genomic_DNA"/>
</dbReference>
<proteinExistence type="predicted"/>
<evidence type="ECO:0000256" key="6">
    <source>
        <dbReference type="SAM" id="Phobius"/>
    </source>
</evidence>
<evidence type="ECO:0000313" key="9">
    <source>
        <dbReference type="Proteomes" id="UP000284706"/>
    </source>
</evidence>
<evidence type="ECO:0000256" key="3">
    <source>
        <dbReference type="ARBA" id="ARBA00022989"/>
    </source>
</evidence>
<dbReference type="SUPFAM" id="SSF52091">
    <property type="entry name" value="SpoIIaa-like"/>
    <property type="match status" value="1"/>
</dbReference>
<accession>A0A409YJF0</accession>
<feature type="transmembrane region" description="Helical" evidence="6">
    <location>
        <begin position="298"/>
        <end position="315"/>
    </location>
</feature>
<dbReference type="GO" id="GO:0055085">
    <property type="term" value="P:transmembrane transport"/>
    <property type="evidence" value="ECO:0007669"/>
    <property type="project" value="InterPro"/>
</dbReference>
<feature type="region of interest" description="Disordered" evidence="5">
    <location>
        <begin position="1"/>
        <end position="24"/>
    </location>
</feature>
<dbReference type="InterPro" id="IPR001902">
    <property type="entry name" value="SLC26A/SulP_fam"/>
</dbReference>
<feature type="compositionally biased region" description="Low complexity" evidence="5">
    <location>
        <begin position="13"/>
        <end position="24"/>
    </location>
</feature>
<dbReference type="NCBIfam" id="TIGR00815">
    <property type="entry name" value="sulP"/>
    <property type="match status" value="1"/>
</dbReference>
<protein>
    <recommendedName>
        <fullName evidence="7">STAS domain-containing protein</fullName>
    </recommendedName>
</protein>
<comment type="caution">
    <text evidence="8">The sequence shown here is derived from an EMBL/GenBank/DDBJ whole genome shotgun (WGS) entry which is preliminary data.</text>
</comment>
<dbReference type="Gene3D" id="3.30.750.24">
    <property type="entry name" value="STAS domain"/>
    <property type="match status" value="1"/>
</dbReference>
<evidence type="ECO:0000256" key="4">
    <source>
        <dbReference type="ARBA" id="ARBA00023136"/>
    </source>
</evidence>
<dbReference type="CDD" id="cd07042">
    <property type="entry name" value="STAS_SulP_like_sulfate_transporter"/>
    <property type="match status" value="1"/>
</dbReference>
<feature type="transmembrane region" description="Helical" evidence="6">
    <location>
        <begin position="183"/>
        <end position="205"/>
    </location>
</feature>
<evidence type="ECO:0000256" key="2">
    <source>
        <dbReference type="ARBA" id="ARBA00022692"/>
    </source>
</evidence>
<organism evidence="8 9">
    <name type="scientific">Gymnopilus dilepis</name>
    <dbReference type="NCBI Taxonomy" id="231916"/>
    <lineage>
        <taxon>Eukaryota</taxon>
        <taxon>Fungi</taxon>
        <taxon>Dikarya</taxon>
        <taxon>Basidiomycota</taxon>
        <taxon>Agaricomycotina</taxon>
        <taxon>Agaricomycetes</taxon>
        <taxon>Agaricomycetidae</taxon>
        <taxon>Agaricales</taxon>
        <taxon>Agaricineae</taxon>
        <taxon>Hymenogastraceae</taxon>
        <taxon>Gymnopilus</taxon>
    </lineage>
</organism>
<evidence type="ECO:0000256" key="5">
    <source>
        <dbReference type="SAM" id="MobiDB-lite"/>
    </source>
</evidence>